<organism evidence="8 9">
    <name type="scientific">Neglectibacter timonensis</name>
    <dbReference type="NCBI Taxonomy" id="1776382"/>
    <lineage>
        <taxon>Bacteria</taxon>
        <taxon>Bacillati</taxon>
        <taxon>Bacillota</taxon>
        <taxon>Clostridia</taxon>
        <taxon>Eubacteriales</taxon>
        <taxon>Oscillospiraceae</taxon>
        <taxon>Neglectibacter</taxon>
    </lineage>
</organism>
<dbReference type="PANTHER" id="PTHR30268">
    <property type="entry name" value="L-RHAMNOSE ISOMERASE"/>
    <property type="match status" value="1"/>
</dbReference>
<evidence type="ECO:0000256" key="3">
    <source>
        <dbReference type="ARBA" id="ARBA00023211"/>
    </source>
</evidence>
<evidence type="ECO:0000256" key="2">
    <source>
        <dbReference type="ARBA" id="ARBA00022723"/>
    </source>
</evidence>
<evidence type="ECO:0000256" key="5">
    <source>
        <dbReference type="ARBA" id="ARBA00023308"/>
    </source>
</evidence>
<dbReference type="InterPro" id="IPR050337">
    <property type="entry name" value="L-rhamnose_isomerase"/>
</dbReference>
<dbReference type="GeneID" id="90532589"/>
<comment type="caution">
    <text evidence="8">The sequence shown here is derived from an EMBL/GenBank/DDBJ whole genome shotgun (WGS) entry which is preliminary data.</text>
</comment>
<comment type="cofactor">
    <cofactor evidence="6">
        <name>Mn(2+)</name>
        <dbReference type="ChEBI" id="CHEBI:29035"/>
    </cofactor>
    <text evidence="6">Binds 1 Mn(2+) ion per subunit.</text>
</comment>
<dbReference type="EC" id="5.3.1.14" evidence="6 7"/>
<keyword evidence="2 6" id="KW-0479">Metal-binding</keyword>
<dbReference type="PANTHER" id="PTHR30268:SF0">
    <property type="entry name" value="L-RHAMNOSE ISOMERASE"/>
    <property type="match status" value="1"/>
</dbReference>
<dbReference type="SUPFAM" id="SSF51658">
    <property type="entry name" value="Xylose isomerase-like"/>
    <property type="match status" value="1"/>
</dbReference>
<evidence type="ECO:0000256" key="6">
    <source>
        <dbReference type="HAMAP-Rule" id="MF_00541"/>
    </source>
</evidence>
<dbReference type="Proteomes" id="UP001524473">
    <property type="component" value="Unassembled WGS sequence"/>
</dbReference>
<keyword evidence="9" id="KW-1185">Reference proteome</keyword>
<keyword evidence="4 6" id="KW-0413">Isomerase</keyword>
<dbReference type="GO" id="GO:0008740">
    <property type="term" value="F:L-rhamnose isomerase activity"/>
    <property type="evidence" value="ECO:0007669"/>
    <property type="project" value="UniProtKB-EC"/>
</dbReference>
<dbReference type="Pfam" id="PF06134">
    <property type="entry name" value="RhaA"/>
    <property type="match status" value="1"/>
</dbReference>
<evidence type="ECO:0000256" key="1">
    <source>
        <dbReference type="ARBA" id="ARBA00022490"/>
    </source>
</evidence>
<dbReference type="InterPro" id="IPR036237">
    <property type="entry name" value="Xyl_isomerase-like_sf"/>
</dbReference>
<reference evidence="8 9" key="1">
    <citation type="submission" date="2022-06" db="EMBL/GenBank/DDBJ databases">
        <title>Isolation of gut microbiota from human fecal samples.</title>
        <authorList>
            <person name="Pamer E.G."/>
            <person name="Barat B."/>
            <person name="Waligurski E."/>
            <person name="Medina S."/>
            <person name="Paddock L."/>
            <person name="Mostad J."/>
        </authorList>
    </citation>
    <scope>NUCLEOTIDE SEQUENCE [LARGE SCALE GENOMIC DNA]</scope>
    <source>
        <strain evidence="8 9">DFI.9.73</strain>
    </source>
</reference>
<comment type="similarity">
    <text evidence="6">Belongs to the rhamnose isomerase family.</text>
</comment>
<dbReference type="NCBIfam" id="TIGR01748">
    <property type="entry name" value="rhaA"/>
    <property type="match status" value="1"/>
</dbReference>
<keyword evidence="5 6" id="KW-0684">Rhamnose metabolism</keyword>
<evidence type="ECO:0000256" key="4">
    <source>
        <dbReference type="ARBA" id="ARBA00023235"/>
    </source>
</evidence>
<protein>
    <recommendedName>
        <fullName evidence="6 7">L-rhamnose isomerase</fullName>
        <ecNumber evidence="6 7">5.3.1.14</ecNumber>
    </recommendedName>
</protein>
<dbReference type="RefSeq" id="WP_066867683.1">
    <property type="nucleotide sequence ID" value="NZ_CABKVV010000014.1"/>
</dbReference>
<sequence length="416" mass="47528">MENRYEGAKRRYEELGVDVEQALEKLVKVPVSIHCWQGDDVTGFENSGEALSGGIQATGNYPGKARNFEELTADFEKALSLIPGKKRINLHASYAVLEPGERADRNALEPRHFEKWVEFAKRNNIGIDFNPTFFSHPMIRDNLTLSSPDETVRRFWVEHGICCRRISSYIAQQLGSPVLCNVWIPDGYKDIPADRLSPRLRLKKSLDEIFAEELPGVIDCVESKVFGIGMEAYTVGSAEFYLSYAASHPGVYDLLDNGHYHPTEMVSDKIPSLLAFFDKVPLHVTRPVRWDSDHVVLLEDELKEIAKEIVRNDALDRVLIGLDFFDASVNRISAWIVGTRNMQKALLYALLQPAEKMKELQDKAEFTELMMLSEELKTLPFGDIWEHYCDTQHVPATKVWFEEVRQYEMDVLSRRG</sequence>
<dbReference type="Gene3D" id="3.20.20.150">
    <property type="entry name" value="Divalent-metal-dependent TIM barrel enzymes"/>
    <property type="match status" value="1"/>
</dbReference>
<evidence type="ECO:0000313" key="8">
    <source>
        <dbReference type="EMBL" id="MCQ4839546.1"/>
    </source>
</evidence>
<dbReference type="InterPro" id="IPR009308">
    <property type="entry name" value="Rhamnose_isomerase"/>
</dbReference>
<comment type="catalytic activity">
    <reaction evidence="6">
        <text>L-rhamnopyranose = L-rhamnulose</text>
        <dbReference type="Rhea" id="RHEA:23160"/>
        <dbReference type="ChEBI" id="CHEBI:17897"/>
        <dbReference type="ChEBI" id="CHEBI:62346"/>
        <dbReference type="EC" id="5.3.1.14"/>
    </reaction>
</comment>
<comment type="subcellular location">
    <subcellularLocation>
        <location evidence="6">Cytoplasm</location>
    </subcellularLocation>
</comment>
<dbReference type="HAMAP" id="MF_00541">
    <property type="entry name" value="RhaA"/>
    <property type="match status" value="1"/>
</dbReference>
<feature type="binding site" evidence="6">
    <location>
        <position position="259"/>
    </location>
    <ligand>
        <name>Mn(2+)</name>
        <dbReference type="ChEBI" id="CHEBI:29035"/>
    </ligand>
</feature>
<evidence type="ECO:0000256" key="7">
    <source>
        <dbReference type="NCBIfam" id="TIGR01748"/>
    </source>
</evidence>
<comment type="function">
    <text evidence="6">Catalyzes the interconversion of L-rhamnose and L-rhamnulose.</text>
</comment>
<keyword evidence="1 6" id="KW-0963">Cytoplasm</keyword>
<evidence type="ECO:0000313" key="9">
    <source>
        <dbReference type="Proteomes" id="UP001524473"/>
    </source>
</evidence>
<accession>A0ABT1RY00</accession>
<dbReference type="NCBIfam" id="NF002203">
    <property type="entry name" value="PRK01076.1"/>
    <property type="match status" value="1"/>
</dbReference>
<feature type="binding site" evidence="6">
    <location>
        <position position="293"/>
    </location>
    <ligand>
        <name>Mn(2+)</name>
        <dbReference type="ChEBI" id="CHEBI:29035"/>
    </ligand>
</feature>
<feature type="binding site" evidence="6">
    <location>
        <position position="291"/>
    </location>
    <ligand>
        <name>Mn(2+)</name>
        <dbReference type="ChEBI" id="CHEBI:29035"/>
    </ligand>
</feature>
<keyword evidence="3 6" id="KW-0464">Manganese</keyword>
<gene>
    <name evidence="6" type="primary">rhaA</name>
    <name evidence="8" type="ORF">NE695_06390</name>
</gene>
<proteinExistence type="inferred from homology"/>
<name>A0ABT1RY00_9FIRM</name>
<comment type="pathway">
    <text evidence="6">Carbohydrate degradation; L-rhamnose degradation; glycerone phosphate from L-rhamnose: step 1/3.</text>
</comment>
<dbReference type="EMBL" id="JANFZH010000011">
    <property type="protein sequence ID" value="MCQ4839546.1"/>
    <property type="molecule type" value="Genomic_DNA"/>
</dbReference>